<reference evidence="4 5" key="1">
    <citation type="journal article" date="2019" name="Int. J. Syst. Evol. Microbiol.">
        <title>The Global Catalogue of Microorganisms (GCM) 10K type strain sequencing project: providing services to taxonomists for standard genome sequencing and annotation.</title>
        <authorList>
            <consortium name="The Broad Institute Genomics Platform"/>
            <consortium name="The Broad Institute Genome Sequencing Center for Infectious Disease"/>
            <person name="Wu L."/>
            <person name="Ma J."/>
        </authorList>
    </citation>
    <scope>NUCLEOTIDE SEQUENCE [LARGE SCALE GENOMIC DNA]</scope>
    <source>
        <strain evidence="4 5">JCM 4542</strain>
    </source>
</reference>
<sequence>MTSATTPVWAIAPQPADSPEAAALLREYLTDVADRWHLREDGRPCTPQEIAGYLAETTDDDITPPRGVLLVGRDGGGEPGGCVGVRRLDARTAELTRMFVRPGHRGRGGAPALLAAAEAAARAWGAGRMVLETRLDLTEARALYARHGYAAIAPYCEGPYTEVWLGKELSR</sequence>
<name>A0ABN3TQ51_9ACTN</name>
<dbReference type="PANTHER" id="PTHR43877:SF2">
    <property type="entry name" value="AMINOALKYLPHOSPHONATE N-ACETYLTRANSFERASE-RELATED"/>
    <property type="match status" value="1"/>
</dbReference>
<evidence type="ECO:0000256" key="2">
    <source>
        <dbReference type="ARBA" id="ARBA00023315"/>
    </source>
</evidence>
<dbReference type="PANTHER" id="PTHR43877">
    <property type="entry name" value="AMINOALKYLPHOSPHONATE N-ACETYLTRANSFERASE-RELATED-RELATED"/>
    <property type="match status" value="1"/>
</dbReference>
<dbReference type="Gene3D" id="3.40.630.30">
    <property type="match status" value="1"/>
</dbReference>
<protein>
    <submittedName>
        <fullName evidence="4">GNAT family N-acetyltransferase</fullName>
    </submittedName>
</protein>
<dbReference type="PROSITE" id="PS51186">
    <property type="entry name" value="GNAT"/>
    <property type="match status" value="1"/>
</dbReference>
<evidence type="ECO:0000313" key="4">
    <source>
        <dbReference type="EMBL" id="GAA2714524.1"/>
    </source>
</evidence>
<dbReference type="SUPFAM" id="SSF55729">
    <property type="entry name" value="Acyl-CoA N-acyltransferases (Nat)"/>
    <property type="match status" value="1"/>
</dbReference>
<keyword evidence="1" id="KW-0808">Transferase</keyword>
<organism evidence="4 5">
    <name type="scientific">Streptomyces luteosporeus</name>
    <dbReference type="NCBI Taxonomy" id="173856"/>
    <lineage>
        <taxon>Bacteria</taxon>
        <taxon>Bacillati</taxon>
        <taxon>Actinomycetota</taxon>
        <taxon>Actinomycetes</taxon>
        <taxon>Kitasatosporales</taxon>
        <taxon>Streptomycetaceae</taxon>
        <taxon>Streptomyces</taxon>
    </lineage>
</organism>
<dbReference type="InterPro" id="IPR050832">
    <property type="entry name" value="Bact_Acetyltransf"/>
</dbReference>
<keyword evidence="2" id="KW-0012">Acyltransferase</keyword>
<evidence type="ECO:0000313" key="5">
    <source>
        <dbReference type="Proteomes" id="UP001500886"/>
    </source>
</evidence>
<dbReference type="RefSeq" id="WP_344434776.1">
    <property type="nucleotide sequence ID" value="NZ_BAAASL010000007.1"/>
</dbReference>
<dbReference type="Pfam" id="PF00583">
    <property type="entry name" value="Acetyltransf_1"/>
    <property type="match status" value="1"/>
</dbReference>
<gene>
    <name evidence="4" type="ORF">GCM10010315_21950</name>
</gene>
<dbReference type="EMBL" id="BAAASL010000007">
    <property type="protein sequence ID" value="GAA2714524.1"/>
    <property type="molecule type" value="Genomic_DNA"/>
</dbReference>
<feature type="domain" description="N-acetyltransferase" evidence="3">
    <location>
        <begin position="23"/>
        <end position="170"/>
    </location>
</feature>
<dbReference type="Proteomes" id="UP001500886">
    <property type="component" value="Unassembled WGS sequence"/>
</dbReference>
<dbReference type="InterPro" id="IPR000182">
    <property type="entry name" value="GNAT_dom"/>
</dbReference>
<keyword evidence="5" id="KW-1185">Reference proteome</keyword>
<dbReference type="InterPro" id="IPR016181">
    <property type="entry name" value="Acyl_CoA_acyltransferase"/>
</dbReference>
<evidence type="ECO:0000259" key="3">
    <source>
        <dbReference type="PROSITE" id="PS51186"/>
    </source>
</evidence>
<comment type="caution">
    <text evidence="4">The sequence shown here is derived from an EMBL/GenBank/DDBJ whole genome shotgun (WGS) entry which is preliminary data.</text>
</comment>
<accession>A0ABN3TQ51</accession>
<proteinExistence type="predicted"/>
<evidence type="ECO:0000256" key="1">
    <source>
        <dbReference type="ARBA" id="ARBA00022679"/>
    </source>
</evidence>